<organism evidence="2">
    <name type="scientific">marine sediment metagenome</name>
    <dbReference type="NCBI Taxonomy" id="412755"/>
    <lineage>
        <taxon>unclassified sequences</taxon>
        <taxon>metagenomes</taxon>
        <taxon>ecological metagenomes</taxon>
    </lineage>
</organism>
<dbReference type="SUPFAM" id="SSF56801">
    <property type="entry name" value="Acetyl-CoA synthetase-like"/>
    <property type="match status" value="1"/>
</dbReference>
<feature type="domain" description="AMP-dependent synthetase/ligase" evidence="1">
    <location>
        <begin position="1"/>
        <end position="146"/>
    </location>
</feature>
<dbReference type="GO" id="GO:0006085">
    <property type="term" value="P:acetyl-CoA biosynthetic process"/>
    <property type="evidence" value="ECO:0007669"/>
    <property type="project" value="TreeGrafter"/>
</dbReference>
<dbReference type="GO" id="GO:0003987">
    <property type="term" value="F:acetate-CoA ligase activity"/>
    <property type="evidence" value="ECO:0007669"/>
    <property type="project" value="TreeGrafter"/>
</dbReference>
<dbReference type="InterPro" id="IPR000873">
    <property type="entry name" value="AMP-dep_synth/lig_dom"/>
</dbReference>
<evidence type="ECO:0000313" key="2">
    <source>
        <dbReference type="EMBL" id="GAH34879.1"/>
    </source>
</evidence>
<accession>X1FZV6</accession>
<dbReference type="InterPro" id="IPR042099">
    <property type="entry name" value="ANL_N_sf"/>
</dbReference>
<dbReference type="EMBL" id="BARU01014621">
    <property type="protein sequence ID" value="GAH34879.1"/>
    <property type="molecule type" value="Genomic_DNA"/>
</dbReference>
<sequence>YTSGTTGKAKGAMHVHSSIISQYITTKWVLDIMPDDIYWCTADPGWVTGTSYGIIGPWANGVTQVVLDSGFSSENWYQFIEKHKVTVWYTAPTAIRLLMKDGTDVVKKHNLSYLRHLISVGEPLNAEAVIWSEQAFGKPFYDSYWQ</sequence>
<dbReference type="Gene3D" id="3.40.50.12780">
    <property type="entry name" value="N-terminal domain of ligase-like"/>
    <property type="match status" value="1"/>
</dbReference>
<gene>
    <name evidence="2" type="ORF">S03H2_25691</name>
</gene>
<protein>
    <recommendedName>
        <fullName evidence="1">AMP-dependent synthetase/ligase domain-containing protein</fullName>
    </recommendedName>
</protein>
<dbReference type="PANTHER" id="PTHR24095:SF14">
    <property type="entry name" value="ACETYL-COENZYME A SYNTHETASE 1"/>
    <property type="match status" value="1"/>
</dbReference>
<feature type="non-terminal residue" evidence="2">
    <location>
        <position position="1"/>
    </location>
</feature>
<evidence type="ECO:0000259" key="1">
    <source>
        <dbReference type="Pfam" id="PF00501"/>
    </source>
</evidence>
<dbReference type="GO" id="GO:0005829">
    <property type="term" value="C:cytosol"/>
    <property type="evidence" value="ECO:0007669"/>
    <property type="project" value="TreeGrafter"/>
</dbReference>
<reference evidence="2" key="1">
    <citation type="journal article" date="2014" name="Front. Microbiol.">
        <title>High frequency of phylogenetically diverse reductive dehalogenase-homologous genes in deep subseafloor sedimentary metagenomes.</title>
        <authorList>
            <person name="Kawai M."/>
            <person name="Futagami T."/>
            <person name="Toyoda A."/>
            <person name="Takaki Y."/>
            <person name="Nishi S."/>
            <person name="Hori S."/>
            <person name="Arai W."/>
            <person name="Tsubouchi T."/>
            <person name="Morono Y."/>
            <person name="Uchiyama I."/>
            <person name="Ito T."/>
            <person name="Fujiyama A."/>
            <person name="Inagaki F."/>
            <person name="Takami H."/>
        </authorList>
    </citation>
    <scope>NUCLEOTIDE SEQUENCE</scope>
    <source>
        <strain evidence="2">Expedition CK06-06</strain>
    </source>
</reference>
<dbReference type="Pfam" id="PF00501">
    <property type="entry name" value="AMP-binding"/>
    <property type="match status" value="1"/>
</dbReference>
<feature type="non-terminal residue" evidence="2">
    <location>
        <position position="146"/>
    </location>
</feature>
<dbReference type="AlphaFoldDB" id="X1FZV6"/>
<proteinExistence type="predicted"/>
<dbReference type="PANTHER" id="PTHR24095">
    <property type="entry name" value="ACETYL-COENZYME A SYNTHETASE"/>
    <property type="match status" value="1"/>
</dbReference>
<name>X1FZV6_9ZZZZ</name>
<comment type="caution">
    <text evidence="2">The sequence shown here is derived from an EMBL/GenBank/DDBJ whole genome shotgun (WGS) entry which is preliminary data.</text>
</comment>